<gene>
    <name evidence="2" type="ORF">C446_02467</name>
</gene>
<evidence type="ECO:0000313" key="3">
    <source>
        <dbReference type="Proteomes" id="UP000011607"/>
    </source>
</evidence>
<dbReference type="EMBL" id="AOMA01000019">
    <property type="protein sequence ID" value="EMA45233.1"/>
    <property type="molecule type" value="Genomic_DNA"/>
</dbReference>
<accession>M0MIP3</accession>
<dbReference type="RefSeq" id="WP_006671464.1">
    <property type="nucleotide sequence ID" value="NZ_AOMA01000019.1"/>
</dbReference>
<proteinExistence type="predicted"/>
<sequence>MSALLTLLAVVVLALIVAYWFPDLTRRWLANIMVAKRIVFAAVGLIVAFVLLGTGVWYLVLIGALALAISVWRGYFQFYRGEEVT</sequence>
<evidence type="ECO:0000313" key="2">
    <source>
        <dbReference type="EMBL" id="EMA45233.1"/>
    </source>
</evidence>
<dbReference type="Proteomes" id="UP000011607">
    <property type="component" value="Unassembled WGS sequence"/>
</dbReference>
<reference evidence="2 3" key="1">
    <citation type="journal article" date="2014" name="PLoS Genet.">
        <title>Phylogenetically driven sequencing of extremely halophilic archaea reveals strategies for static and dynamic osmo-response.</title>
        <authorList>
            <person name="Becker E.A."/>
            <person name="Seitzer P.M."/>
            <person name="Tritt A."/>
            <person name="Larsen D."/>
            <person name="Krusor M."/>
            <person name="Yao A.I."/>
            <person name="Wu D."/>
            <person name="Madern D."/>
            <person name="Eisen J.A."/>
            <person name="Darling A.E."/>
            <person name="Facciotti M.T."/>
        </authorList>
    </citation>
    <scope>NUCLEOTIDE SEQUENCE [LARGE SCALE GENOMIC DNA]</scope>
    <source>
        <strain evidence="2 3">JCM 10879</strain>
    </source>
</reference>
<name>M0MIP3_9EURY</name>
<organism evidence="2 3">
    <name type="scientific">Halobiforma nitratireducens JCM 10879</name>
    <dbReference type="NCBI Taxonomy" id="1227454"/>
    <lineage>
        <taxon>Archaea</taxon>
        <taxon>Methanobacteriati</taxon>
        <taxon>Methanobacteriota</taxon>
        <taxon>Stenosarchaea group</taxon>
        <taxon>Halobacteria</taxon>
        <taxon>Halobacteriales</taxon>
        <taxon>Natrialbaceae</taxon>
        <taxon>Halobiforma</taxon>
    </lineage>
</organism>
<dbReference type="STRING" id="1227454.C446_02467"/>
<dbReference type="AlphaFoldDB" id="M0MIP3"/>
<keyword evidence="1" id="KW-0472">Membrane</keyword>
<keyword evidence="1" id="KW-1133">Transmembrane helix</keyword>
<evidence type="ECO:0000256" key="1">
    <source>
        <dbReference type="SAM" id="Phobius"/>
    </source>
</evidence>
<keyword evidence="3" id="KW-1185">Reference proteome</keyword>
<feature type="transmembrane region" description="Helical" evidence="1">
    <location>
        <begin position="28"/>
        <end position="51"/>
    </location>
</feature>
<feature type="transmembrane region" description="Helical" evidence="1">
    <location>
        <begin position="56"/>
        <end position="75"/>
    </location>
</feature>
<comment type="caution">
    <text evidence="2">The sequence shown here is derived from an EMBL/GenBank/DDBJ whole genome shotgun (WGS) entry which is preliminary data.</text>
</comment>
<dbReference type="OrthoDB" id="380316at2157"/>
<protein>
    <submittedName>
        <fullName evidence="2">Uncharacterized protein</fullName>
    </submittedName>
</protein>
<keyword evidence="1" id="KW-0812">Transmembrane</keyword>